<feature type="region of interest" description="Disordered" evidence="5">
    <location>
        <begin position="173"/>
        <end position="230"/>
    </location>
</feature>
<feature type="compositionally biased region" description="Low complexity" evidence="5">
    <location>
        <begin position="181"/>
        <end position="192"/>
    </location>
</feature>
<evidence type="ECO:0000313" key="7">
    <source>
        <dbReference type="EMBL" id="CAG9800826.1"/>
    </source>
</evidence>
<organism evidence="7 8">
    <name type="scientific">Chironomus riparius</name>
    <dbReference type="NCBI Taxonomy" id="315576"/>
    <lineage>
        <taxon>Eukaryota</taxon>
        <taxon>Metazoa</taxon>
        <taxon>Ecdysozoa</taxon>
        <taxon>Arthropoda</taxon>
        <taxon>Hexapoda</taxon>
        <taxon>Insecta</taxon>
        <taxon>Pterygota</taxon>
        <taxon>Neoptera</taxon>
        <taxon>Endopterygota</taxon>
        <taxon>Diptera</taxon>
        <taxon>Nematocera</taxon>
        <taxon>Chironomoidea</taxon>
        <taxon>Chironomidae</taxon>
        <taxon>Chironominae</taxon>
        <taxon>Chironomus</taxon>
    </lineage>
</organism>
<dbReference type="Proteomes" id="UP001153620">
    <property type="component" value="Chromosome 1"/>
</dbReference>
<evidence type="ECO:0000259" key="6">
    <source>
        <dbReference type="PROSITE" id="PS50089"/>
    </source>
</evidence>
<keyword evidence="2" id="KW-0862">Zinc</keyword>
<keyword evidence="8" id="KW-1185">Reference proteome</keyword>
<dbReference type="GO" id="GO:0000795">
    <property type="term" value="C:synaptonemal complex"/>
    <property type="evidence" value="ECO:0007669"/>
    <property type="project" value="InterPro"/>
</dbReference>
<sequence>MAPPFWIHCNLCGALLSSDNKHFLLSCSHIACKDCLKQTAGKKCPACKADVRYEDMSKLPEKLKNNFHPNIQNLFQEPSKIIDFQQSHARDIARKTRDYKTKYSQALSIYEKEKVEVMKMKKQLDGYVHQRKLMQEKLKEVYLRNKMKKQHEIYRNPANVTLSSDFSTEKARSSLRTSGTSQSRSNFFNQSSPIVQGFNSRSNDFFDSHPSTPRKKKLDHTQSSRKPFYS</sequence>
<dbReference type="PROSITE" id="PS50089">
    <property type="entry name" value="ZF_RING_2"/>
    <property type="match status" value="1"/>
</dbReference>
<feature type="compositionally biased region" description="Polar residues" evidence="5">
    <location>
        <begin position="193"/>
        <end position="211"/>
    </location>
</feature>
<keyword evidence="1 4" id="KW-0863">Zinc-finger</keyword>
<evidence type="ECO:0000256" key="1">
    <source>
        <dbReference type="ARBA" id="ARBA00022771"/>
    </source>
</evidence>
<protein>
    <recommendedName>
        <fullName evidence="6">RING-type domain-containing protein</fullName>
    </recommendedName>
</protein>
<gene>
    <name evidence="7" type="ORF">CHIRRI_LOCUS3764</name>
</gene>
<evidence type="ECO:0000256" key="4">
    <source>
        <dbReference type="PROSITE-ProRule" id="PRU00175"/>
    </source>
</evidence>
<feature type="domain" description="RING-type" evidence="6">
    <location>
        <begin position="9"/>
        <end position="48"/>
    </location>
</feature>
<keyword evidence="3" id="KW-0469">Meiosis</keyword>
<evidence type="ECO:0000256" key="2">
    <source>
        <dbReference type="ARBA" id="ARBA00022833"/>
    </source>
</evidence>
<dbReference type="SUPFAM" id="SSF57850">
    <property type="entry name" value="RING/U-box"/>
    <property type="match status" value="1"/>
</dbReference>
<proteinExistence type="predicted"/>
<dbReference type="AlphaFoldDB" id="A0A9N9WQ91"/>
<name>A0A9N9WQ91_9DIPT</name>
<reference evidence="7" key="1">
    <citation type="submission" date="2022-01" db="EMBL/GenBank/DDBJ databases">
        <authorList>
            <person name="King R."/>
        </authorList>
    </citation>
    <scope>NUCLEOTIDE SEQUENCE</scope>
</reference>
<dbReference type="InterPro" id="IPR042123">
    <property type="entry name" value="Zip3/RNF212-like"/>
</dbReference>
<dbReference type="PANTHER" id="PTHR22663">
    <property type="entry name" value="RING FINGER PROTEIN NARYA-RELATED"/>
    <property type="match status" value="1"/>
</dbReference>
<dbReference type="GO" id="GO:0007129">
    <property type="term" value="P:homologous chromosome pairing at meiosis"/>
    <property type="evidence" value="ECO:0007669"/>
    <property type="project" value="TreeGrafter"/>
</dbReference>
<dbReference type="PANTHER" id="PTHR22663:SF17">
    <property type="entry name" value="RING FINGER PROTEIN NARYA-RELATED"/>
    <property type="match status" value="1"/>
</dbReference>
<accession>A0A9N9WQ91</accession>
<dbReference type="EMBL" id="OU895877">
    <property type="protein sequence ID" value="CAG9800826.1"/>
    <property type="molecule type" value="Genomic_DNA"/>
</dbReference>
<dbReference type="Pfam" id="PF14634">
    <property type="entry name" value="zf-RING_5"/>
    <property type="match status" value="1"/>
</dbReference>
<dbReference type="GO" id="GO:0019789">
    <property type="term" value="F:SUMO transferase activity"/>
    <property type="evidence" value="ECO:0007669"/>
    <property type="project" value="InterPro"/>
</dbReference>
<dbReference type="InterPro" id="IPR013083">
    <property type="entry name" value="Znf_RING/FYVE/PHD"/>
</dbReference>
<dbReference type="OrthoDB" id="7841769at2759"/>
<dbReference type="Gene3D" id="3.30.40.10">
    <property type="entry name" value="Zinc/RING finger domain, C3HC4 (zinc finger)"/>
    <property type="match status" value="1"/>
</dbReference>
<keyword evidence="1 4" id="KW-0479">Metal-binding</keyword>
<dbReference type="InterPro" id="IPR001841">
    <property type="entry name" value="Znf_RING"/>
</dbReference>
<dbReference type="GO" id="GO:0008270">
    <property type="term" value="F:zinc ion binding"/>
    <property type="evidence" value="ECO:0007669"/>
    <property type="project" value="UniProtKB-KW"/>
</dbReference>
<reference evidence="7" key="2">
    <citation type="submission" date="2022-10" db="EMBL/GenBank/DDBJ databases">
        <authorList>
            <consortium name="ENA_rothamsted_submissions"/>
            <consortium name="culmorum"/>
            <person name="King R."/>
        </authorList>
    </citation>
    <scope>NUCLEOTIDE SEQUENCE</scope>
</reference>
<evidence type="ECO:0000256" key="5">
    <source>
        <dbReference type="SAM" id="MobiDB-lite"/>
    </source>
</evidence>
<dbReference type="GO" id="GO:0016925">
    <property type="term" value="P:protein sumoylation"/>
    <property type="evidence" value="ECO:0007669"/>
    <property type="project" value="TreeGrafter"/>
</dbReference>
<evidence type="ECO:0000313" key="8">
    <source>
        <dbReference type="Proteomes" id="UP001153620"/>
    </source>
</evidence>
<dbReference type="GO" id="GO:0007131">
    <property type="term" value="P:reciprocal meiotic recombination"/>
    <property type="evidence" value="ECO:0007669"/>
    <property type="project" value="InterPro"/>
</dbReference>
<evidence type="ECO:0000256" key="3">
    <source>
        <dbReference type="ARBA" id="ARBA00023254"/>
    </source>
</evidence>